<keyword evidence="4" id="KW-1185">Reference proteome</keyword>
<dbReference type="InterPro" id="IPR053174">
    <property type="entry name" value="LpxI"/>
</dbReference>
<dbReference type="Pfam" id="PF06230">
    <property type="entry name" value="LpxI_C"/>
    <property type="match status" value="1"/>
</dbReference>
<evidence type="ECO:0008006" key="5">
    <source>
        <dbReference type="Google" id="ProtNLM"/>
    </source>
</evidence>
<dbReference type="AlphaFoldDB" id="W6TCZ4"/>
<dbReference type="InterPro" id="IPR010415">
    <property type="entry name" value="LpxI_C"/>
</dbReference>
<evidence type="ECO:0000259" key="2">
    <source>
        <dbReference type="Pfam" id="PF17930"/>
    </source>
</evidence>
<organism evidence="3 4">
    <name type="scientific">Holospora obtusa F1</name>
    <dbReference type="NCBI Taxonomy" id="1399147"/>
    <lineage>
        <taxon>Bacteria</taxon>
        <taxon>Pseudomonadati</taxon>
        <taxon>Pseudomonadota</taxon>
        <taxon>Alphaproteobacteria</taxon>
        <taxon>Holosporales</taxon>
        <taxon>Holosporaceae</taxon>
        <taxon>Holospora</taxon>
    </lineage>
</organism>
<dbReference type="eggNOG" id="COG3494">
    <property type="taxonomic scope" value="Bacteria"/>
</dbReference>
<evidence type="ECO:0000259" key="1">
    <source>
        <dbReference type="Pfam" id="PF06230"/>
    </source>
</evidence>
<evidence type="ECO:0000313" key="4">
    <source>
        <dbReference type="Proteomes" id="UP000019112"/>
    </source>
</evidence>
<gene>
    <name evidence="3" type="ORF">P618_201108</name>
</gene>
<name>W6TCZ4_HOLOB</name>
<dbReference type="Gene3D" id="3.40.50.20">
    <property type="match status" value="1"/>
</dbReference>
<protein>
    <recommendedName>
        <fullName evidence="5">UDP-2,3-diacylglucosamine pyrophosphatase LpxI</fullName>
    </recommendedName>
</protein>
<dbReference type="STRING" id="1399147.P618_201108"/>
<dbReference type="PANTHER" id="PTHR39962">
    <property type="entry name" value="BLL4848 PROTEIN"/>
    <property type="match status" value="1"/>
</dbReference>
<dbReference type="Pfam" id="PF17930">
    <property type="entry name" value="LpxI_N"/>
    <property type="match status" value="1"/>
</dbReference>
<dbReference type="Gene3D" id="3.40.140.80">
    <property type="match status" value="1"/>
</dbReference>
<sequence length="275" mass="30748">MQVDRKKIGLIGGQGNLPFLIKDALKIQGWDVFILAYYGITPENLTENTPHVWMSLGKIQRAVDSLREHHISYLTLAGKFYRPKLSSLRLDALGRKLLYQLGLGWFGDDALLTTLLRFIHEQGFNLVKTQDILPDLLEEKKFFIQNMPNAQAREDIERGAKILQNLSNWDVGQGIAIQGKRVLGIEAAEGTDACIMRCGLLAEQGALFPKPVYVKMAKIGQSYSVDLPVIGLDTMRALHKAGFQGLGVQANSVLIVDFSQLKHVSQELGVFLWQF</sequence>
<reference evidence="3 4" key="1">
    <citation type="journal article" date="2014" name="FEMS Microbiol. Lett.">
        <title>Draft genome sequences of three Holospora species (Holospora obtusa, Holospora undulata, and Holospora elegans), endonuclear symbiotic bacteria of the ciliate Paramecium caudatum.</title>
        <authorList>
            <person name="Dohra H."/>
            <person name="Tanaka K."/>
            <person name="Suzuki T."/>
            <person name="Fujishima M."/>
            <person name="Suzuki H."/>
        </authorList>
    </citation>
    <scope>NUCLEOTIDE SEQUENCE [LARGE SCALE GENOMIC DNA]</scope>
    <source>
        <strain evidence="3 4">F1</strain>
    </source>
</reference>
<dbReference type="EMBL" id="AWTR02000088">
    <property type="protein sequence ID" value="ETZ06703.1"/>
    <property type="molecule type" value="Genomic_DNA"/>
</dbReference>
<feature type="domain" description="LpxI N-terminal" evidence="2">
    <location>
        <begin position="7"/>
        <end position="136"/>
    </location>
</feature>
<dbReference type="OrthoDB" id="9789836at2"/>
<evidence type="ECO:0000313" key="3">
    <source>
        <dbReference type="EMBL" id="ETZ06703.1"/>
    </source>
</evidence>
<dbReference type="Proteomes" id="UP000019112">
    <property type="component" value="Unassembled WGS sequence"/>
</dbReference>
<dbReference type="PANTHER" id="PTHR39962:SF1">
    <property type="entry name" value="LPXI FAMILY PROTEIN"/>
    <property type="match status" value="1"/>
</dbReference>
<feature type="domain" description="LpxI C-terminal" evidence="1">
    <location>
        <begin position="143"/>
        <end position="273"/>
    </location>
</feature>
<dbReference type="RefSeq" id="WP_021827334.1">
    <property type="nucleotide sequence ID" value="NZ_AWTR02000088.1"/>
</dbReference>
<dbReference type="InterPro" id="IPR041255">
    <property type="entry name" value="LpxI_N"/>
</dbReference>
<comment type="caution">
    <text evidence="3">The sequence shown here is derived from an EMBL/GenBank/DDBJ whole genome shotgun (WGS) entry which is preliminary data.</text>
</comment>
<proteinExistence type="predicted"/>
<dbReference type="InterPro" id="IPR043167">
    <property type="entry name" value="LpxI_C_sf"/>
</dbReference>
<accession>W6TCZ4</accession>